<evidence type="ECO:0000313" key="2">
    <source>
        <dbReference type="EMBL" id="QUI22063.1"/>
    </source>
</evidence>
<evidence type="ECO:0000259" key="1">
    <source>
        <dbReference type="Pfam" id="PF13614"/>
    </source>
</evidence>
<dbReference type="Gene3D" id="3.40.50.300">
    <property type="entry name" value="P-loop containing nucleotide triphosphate hydrolases"/>
    <property type="match status" value="1"/>
</dbReference>
<feature type="domain" description="AAA" evidence="1">
    <location>
        <begin position="9"/>
        <end position="46"/>
    </location>
</feature>
<proteinExistence type="predicted"/>
<dbReference type="InterPro" id="IPR027417">
    <property type="entry name" value="P-loop_NTPase"/>
</dbReference>
<evidence type="ECO:0000313" key="3">
    <source>
        <dbReference type="Proteomes" id="UP000683246"/>
    </source>
</evidence>
<name>A0A8J8SG89_9FIRM</name>
<organism evidence="2 3">
    <name type="scientific">Vallitalea pronyensis</name>
    <dbReference type="NCBI Taxonomy" id="1348613"/>
    <lineage>
        <taxon>Bacteria</taxon>
        <taxon>Bacillati</taxon>
        <taxon>Bacillota</taxon>
        <taxon>Clostridia</taxon>
        <taxon>Lachnospirales</taxon>
        <taxon>Vallitaleaceae</taxon>
        <taxon>Vallitalea</taxon>
    </lineage>
</organism>
<dbReference type="Pfam" id="PF13614">
    <property type="entry name" value="AAA_31"/>
    <property type="match status" value="1"/>
</dbReference>
<reference evidence="2" key="1">
    <citation type="submission" date="2020-07" db="EMBL/GenBank/DDBJ databases">
        <title>Vallitalea pronyensis genome.</title>
        <authorList>
            <person name="Postec A."/>
        </authorList>
    </citation>
    <scope>NUCLEOTIDE SEQUENCE</scope>
    <source>
        <strain evidence="2">FatNI3</strain>
    </source>
</reference>
<dbReference type="RefSeq" id="WP_212697540.1">
    <property type="nucleotide sequence ID" value="NZ_CP058649.1"/>
</dbReference>
<accession>A0A8J8SG89</accession>
<gene>
    <name evidence="2" type="ORF">HZI73_07010</name>
</gene>
<dbReference type="AlphaFoldDB" id="A0A8J8SG89"/>
<protein>
    <submittedName>
        <fullName evidence="2">DUF3848 domain-containing protein</fullName>
    </submittedName>
</protein>
<dbReference type="KEGG" id="vpy:HZI73_07010"/>
<dbReference type="InterPro" id="IPR025669">
    <property type="entry name" value="AAA_dom"/>
</dbReference>
<keyword evidence="3" id="KW-1185">Reference proteome</keyword>
<sequence>MQGVLKKCKVIAVASQKGGTAKSTTCRNLATVLKNMKYKVMEMEVKKSVYKKMQDELDSRLDKIAKLQPEEIIEKAYEITIKEELVMLFQHTELDE</sequence>
<dbReference type="EMBL" id="CP058649">
    <property type="protein sequence ID" value="QUI22063.1"/>
    <property type="molecule type" value="Genomic_DNA"/>
</dbReference>
<dbReference type="SUPFAM" id="SSF52540">
    <property type="entry name" value="P-loop containing nucleoside triphosphate hydrolases"/>
    <property type="match status" value="1"/>
</dbReference>
<dbReference type="Proteomes" id="UP000683246">
    <property type="component" value="Chromosome"/>
</dbReference>